<gene>
    <name evidence="2" type="ORF">Plil01_000308600</name>
</gene>
<proteinExistence type="predicted"/>
<keyword evidence="3" id="KW-1185">Reference proteome</keyword>
<reference evidence="2" key="1">
    <citation type="submission" date="2023-04" db="EMBL/GenBank/DDBJ databases">
        <title>Phytophthora lilii NBRC 32176.</title>
        <authorList>
            <person name="Ichikawa N."/>
            <person name="Sato H."/>
            <person name="Tonouchi N."/>
        </authorList>
    </citation>
    <scope>NUCLEOTIDE SEQUENCE</scope>
    <source>
        <strain evidence="2">NBRC 32176</strain>
    </source>
</reference>
<feature type="compositionally biased region" description="Basic and acidic residues" evidence="1">
    <location>
        <begin position="32"/>
        <end position="45"/>
    </location>
</feature>
<dbReference type="Proteomes" id="UP001165083">
    <property type="component" value="Unassembled WGS sequence"/>
</dbReference>
<name>A0A9W6TGX8_9STRA</name>
<organism evidence="2 3">
    <name type="scientific">Phytophthora lilii</name>
    <dbReference type="NCBI Taxonomy" id="2077276"/>
    <lineage>
        <taxon>Eukaryota</taxon>
        <taxon>Sar</taxon>
        <taxon>Stramenopiles</taxon>
        <taxon>Oomycota</taxon>
        <taxon>Peronosporomycetes</taxon>
        <taxon>Peronosporales</taxon>
        <taxon>Peronosporaceae</taxon>
        <taxon>Phytophthora</taxon>
    </lineage>
</organism>
<dbReference type="PANTHER" id="PTHR40866">
    <property type="entry name" value="BED-TYPE DOMAIN-CONTAINING PROTEIN"/>
    <property type="match status" value="1"/>
</dbReference>
<dbReference type="InterPro" id="IPR012337">
    <property type="entry name" value="RNaseH-like_sf"/>
</dbReference>
<dbReference type="PANTHER" id="PTHR40866:SF1">
    <property type="entry name" value="BED-TYPE DOMAIN-CONTAINING PROTEIN"/>
    <property type="match status" value="1"/>
</dbReference>
<accession>A0A9W6TGX8</accession>
<dbReference type="OrthoDB" id="125481at2759"/>
<evidence type="ECO:0000313" key="2">
    <source>
        <dbReference type="EMBL" id="GMF12480.1"/>
    </source>
</evidence>
<comment type="caution">
    <text evidence="2">The sequence shown here is derived from an EMBL/GenBank/DDBJ whole genome shotgun (WGS) entry which is preliminary data.</text>
</comment>
<feature type="region of interest" description="Disordered" evidence="1">
    <location>
        <begin position="20"/>
        <end position="45"/>
    </location>
</feature>
<evidence type="ECO:0000313" key="3">
    <source>
        <dbReference type="Proteomes" id="UP001165083"/>
    </source>
</evidence>
<sequence>MEEHTDLLDKVHRLHPYATRKCSSEGSARGSQESRKCKQETSECDGKFSGRASTFDHVMKHYPETEAQLATTSSLVKFPEFENGIVKVLASKEQSLTRAERTAVSKLLKSGTSPSEEVRQETPIPKKRSFAEAALAEENATAPQNQVDLRWIPPTSNDVERLFSRAGVVYSRIRRSLNPMTLETVMFLQYNRSLWDSSCVAQAVENNRKKRRAEQD</sequence>
<evidence type="ECO:0000256" key="1">
    <source>
        <dbReference type="SAM" id="MobiDB-lite"/>
    </source>
</evidence>
<protein>
    <submittedName>
        <fullName evidence="2">Unnamed protein product</fullName>
    </submittedName>
</protein>
<dbReference type="SUPFAM" id="SSF53098">
    <property type="entry name" value="Ribonuclease H-like"/>
    <property type="match status" value="1"/>
</dbReference>
<dbReference type="AlphaFoldDB" id="A0A9W6TGX8"/>
<dbReference type="EMBL" id="BSXW01000121">
    <property type="protein sequence ID" value="GMF12480.1"/>
    <property type="molecule type" value="Genomic_DNA"/>
</dbReference>